<keyword evidence="2" id="KW-1185">Reference proteome</keyword>
<name>A0A4Y9A7K3_9BACI</name>
<reference evidence="1 2" key="1">
    <citation type="submission" date="2019-03" db="EMBL/GenBank/DDBJ databases">
        <title>Genome sequence of Lentibacillus salicampi ATCC BAA-719.</title>
        <authorList>
            <person name="Maclea K.S."/>
            <person name="Simoes Junior M."/>
        </authorList>
    </citation>
    <scope>NUCLEOTIDE SEQUENCE [LARGE SCALE GENOMIC DNA]</scope>
    <source>
        <strain evidence="1 2">ATCC BAA-719</strain>
    </source>
</reference>
<dbReference type="Proteomes" id="UP000298484">
    <property type="component" value="Unassembled WGS sequence"/>
</dbReference>
<gene>
    <name evidence="1" type="ORF">E4U82_16210</name>
</gene>
<dbReference type="EMBL" id="SRHY01000041">
    <property type="protein sequence ID" value="TFJ91739.1"/>
    <property type="molecule type" value="Genomic_DNA"/>
</dbReference>
<comment type="caution">
    <text evidence="1">The sequence shown here is derived from an EMBL/GenBank/DDBJ whole genome shotgun (WGS) entry which is preliminary data.</text>
</comment>
<evidence type="ECO:0000313" key="1">
    <source>
        <dbReference type="EMBL" id="TFJ91739.1"/>
    </source>
</evidence>
<evidence type="ECO:0000313" key="2">
    <source>
        <dbReference type="Proteomes" id="UP000298484"/>
    </source>
</evidence>
<proteinExistence type="predicted"/>
<organism evidence="1 2">
    <name type="scientific">Lentibacillus salicampi</name>
    <dbReference type="NCBI Taxonomy" id="175306"/>
    <lineage>
        <taxon>Bacteria</taxon>
        <taxon>Bacillati</taxon>
        <taxon>Bacillota</taxon>
        <taxon>Bacilli</taxon>
        <taxon>Bacillales</taxon>
        <taxon>Bacillaceae</taxon>
        <taxon>Lentibacillus</taxon>
    </lineage>
</organism>
<dbReference type="AlphaFoldDB" id="A0A4Y9A7K3"/>
<protein>
    <submittedName>
        <fullName evidence="1">DUF4362 domain-containing protein</fullName>
    </submittedName>
</protein>
<accession>A0A4Y9A7K3</accession>
<dbReference type="OrthoDB" id="1912370at2"/>
<sequence length="89" mass="10534">MDLKNGNPDFIRFTQFSQSGDPIITEFQFNGELIYYRWDSTRDESGEHIGENKDTGGRFSIQEDYCNELVNDPKMPYITNCYKYESHEF</sequence>